<proteinExistence type="predicted"/>
<organism evidence="2 3">
    <name type="scientific">Exophiala dermatitidis (strain ATCC 34100 / CBS 525.76 / NIH/UT8656)</name>
    <name type="common">Black yeast</name>
    <name type="synonym">Wangiella dermatitidis</name>
    <dbReference type="NCBI Taxonomy" id="858893"/>
    <lineage>
        <taxon>Eukaryota</taxon>
        <taxon>Fungi</taxon>
        <taxon>Dikarya</taxon>
        <taxon>Ascomycota</taxon>
        <taxon>Pezizomycotina</taxon>
        <taxon>Eurotiomycetes</taxon>
        <taxon>Chaetothyriomycetidae</taxon>
        <taxon>Chaetothyriales</taxon>
        <taxon>Herpotrichiellaceae</taxon>
        <taxon>Exophiala</taxon>
    </lineage>
</organism>
<dbReference type="AlphaFoldDB" id="H6C0H6"/>
<keyword evidence="1" id="KW-1133">Transmembrane helix</keyword>
<protein>
    <submittedName>
        <fullName evidence="2">Uncharacterized protein</fullName>
    </submittedName>
</protein>
<accession>H6C0H6</accession>
<dbReference type="EMBL" id="JH226133">
    <property type="protein sequence ID" value="EHY56404.1"/>
    <property type="molecule type" value="Genomic_DNA"/>
</dbReference>
<dbReference type="GeneID" id="20309125"/>
<dbReference type="HOGENOM" id="CLU_1510613_0_0_1"/>
<evidence type="ECO:0000256" key="1">
    <source>
        <dbReference type="SAM" id="Phobius"/>
    </source>
</evidence>
<gene>
    <name evidence="2" type="ORF">HMPREF1120_04486</name>
</gene>
<evidence type="ECO:0000313" key="3">
    <source>
        <dbReference type="Proteomes" id="UP000007304"/>
    </source>
</evidence>
<evidence type="ECO:0000313" key="2">
    <source>
        <dbReference type="EMBL" id="EHY56404.1"/>
    </source>
</evidence>
<feature type="transmembrane region" description="Helical" evidence="1">
    <location>
        <begin position="130"/>
        <end position="149"/>
    </location>
</feature>
<name>H6C0H6_EXODN</name>
<keyword evidence="3" id="KW-1185">Reference proteome</keyword>
<keyword evidence="1" id="KW-0472">Membrane</keyword>
<sequence>MILLSRWCSHWMPGPVNPSKSHGMMSNHTLAMHPNAWSPRPLRDIYHVCIICFAARHYESSKLLPLVLRLFALCMRRVVLRMHWCFSHHPLFPFDEFHILLLAHVLGPSGEFSVGALFQGWHVGAASMGTIISVLACWCLFMDAVYFVLQTSCVLKTLALGWHIGWSFVLLCSLLCRG</sequence>
<dbReference type="VEuPathDB" id="FungiDB:HMPREF1120_04486"/>
<dbReference type="RefSeq" id="XP_009156865.1">
    <property type="nucleotide sequence ID" value="XM_009158617.1"/>
</dbReference>
<reference evidence="2" key="1">
    <citation type="submission" date="2011-07" db="EMBL/GenBank/DDBJ databases">
        <title>The Genome Sequence of Exophiala (Wangiella) dermatitidis NIH/UT8656.</title>
        <authorList>
            <consortium name="The Broad Institute Genome Sequencing Platform"/>
            <person name="Cuomo C."/>
            <person name="Wang Z."/>
            <person name="Hunicke-Smith S."/>
            <person name="Szanislo P.J."/>
            <person name="Earl A."/>
            <person name="Young S.K."/>
            <person name="Zeng Q."/>
            <person name="Gargeya S."/>
            <person name="Fitzgerald M."/>
            <person name="Haas B."/>
            <person name="Abouelleil A."/>
            <person name="Alvarado L."/>
            <person name="Arachchi H.M."/>
            <person name="Berlin A."/>
            <person name="Brown A."/>
            <person name="Chapman S.B."/>
            <person name="Chen Z."/>
            <person name="Dunbar C."/>
            <person name="Freedman E."/>
            <person name="Gearin G."/>
            <person name="Gellesch M."/>
            <person name="Goldberg J."/>
            <person name="Griggs A."/>
            <person name="Gujja S."/>
            <person name="Heiman D."/>
            <person name="Howarth C."/>
            <person name="Larson L."/>
            <person name="Lui A."/>
            <person name="MacDonald P.J.P."/>
            <person name="Montmayeur A."/>
            <person name="Murphy C."/>
            <person name="Neiman D."/>
            <person name="Pearson M."/>
            <person name="Priest M."/>
            <person name="Roberts A."/>
            <person name="Saif S."/>
            <person name="Shea T."/>
            <person name="Shenoy N."/>
            <person name="Sisk P."/>
            <person name="Stolte C."/>
            <person name="Sykes S."/>
            <person name="Wortman J."/>
            <person name="Nusbaum C."/>
            <person name="Birren B."/>
        </authorList>
    </citation>
    <scope>NUCLEOTIDE SEQUENCE</scope>
    <source>
        <strain evidence="2">NIH/UT8656</strain>
    </source>
</reference>
<dbReference type="Proteomes" id="UP000007304">
    <property type="component" value="Unassembled WGS sequence"/>
</dbReference>
<feature type="transmembrane region" description="Helical" evidence="1">
    <location>
        <begin position="155"/>
        <end position="176"/>
    </location>
</feature>
<dbReference type="InParanoid" id="H6C0H6"/>
<keyword evidence="1" id="KW-0812">Transmembrane</keyword>